<keyword evidence="2" id="KW-1185">Reference proteome</keyword>
<comment type="caution">
    <text evidence="1">The sequence shown here is derived from an EMBL/GenBank/DDBJ whole genome shotgun (WGS) entry which is preliminary data.</text>
</comment>
<evidence type="ECO:0000313" key="2">
    <source>
        <dbReference type="Proteomes" id="UP000823388"/>
    </source>
</evidence>
<name>A0A8T0S8L9_PANVG</name>
<sequence>MSGAATMLARLTKNTTMDVHCSGSFTQFRPPSIYRIKTW</sequence>
<protein>
    <submittedName>
        <fullName evidence="1">Uncharacterized protein</fullName>
    </submittedName>
</protein>
<evidence type="ECO:0000313" key="1">
    <source>
        <dbReference type="EMBL" id="KAG2593056.1"/>
    </source>
</evidence>
<organism evidence="1 2">
    <name type="scientific">Panicum virgatum</name>
    <name type="common">Blackwell switchgrass</name>
    <dbReference type="NCBI Taxonomy" id="38727"/>
    <lineage>
        <taxon>Eukaryota</taxon>
        <taxon>Viridiplantae</taxon>
        <taxon>Streptophyta</taxon>
        <taxon>Embryophyta</taxon>
        <taxon>Tracheophyta</taxon>
        <taxon>Spermatophyta</taxon>
        <taxon>Magnoliopsida</taxon>
        <taxon>Liliopsida</taxon>
        <taxon>Poales</taxon>
        <taxon>Poaceae</taxon>
        <taxon>PACMAD clade</taxon>
        <taxon>Panicoideae</taxon>
        <taxon>Panicodae</taxon>
        <taxon>Paniceae</taxon>
        <taxon>Panicinae</taxon>
        <taxon>Panicum</taxon>
        <taxon>Panicum sect. Hiantes</taxon>
    </lineage>
</organism>
<accession>A0A8T0S8L9</accession>
<dbReference type="AlphaFoldDB" id="A0A8T0S8L9"/>
<reference evidence="1" key="1">
    <citation type="submission" date="2020-05" db="EMBL/GenBank/DDBJ databases">
        <title>WGS assembly of Panicum virgatum.</title>
        <authorList>
            <person name="Lovell J.T."/>
            <person name="Jenkins J."/>
            <person name="Shu S."/>
            <person name="Juenger T.E."/>
            <person name="Schmutz J."/>
        </authorList>
    </citation>
    <scope>NUCLEOTIDE SEQUENCE</scope>
    <source>
        <strain evidence="1">AP13</strain>
    </source>
</reference>
<dbReference type="Proteomes" id="UP000823388">
    <property type="component" value="Chromosome 5N"/>
</dbReference>
<gene>
    <name evidence="1" type="ORF">PVAP13_5NG632036</name>
</gene>
<proteinExistence type="predicted"/>
<dbReference type="EMBL" id="CM029046">
    <property type="protein sequence ID" value="KAG2593056.1"/>
    <property type="molecule type" value="Genomic_DNA"/>
</dbReference>